<dbReference type="InterPro" id="IPR013785">
    <property type="entry name" value="Aldolase_TIM"/>
</dbReference>
<dbReference type="PROSITE" id="PS00666">
    <property type="entry name" value="DHDPS_2"/>
    <property type="match status" value="1"/>
</dbReference>
<dbReference type="Pfam" id="PF00701">
    <property type="entry name" value="DHDPS"/>
    <property type="match status" value="1"/>
</dbReference>
<dbReference type="InterPro" id="IPR005263">
    <property type="entry name" value="DapA"/>
</dbReference>
<dbReference type="GO" id="GO:0008840">
    <property type="term" value="F:4-hydroxy-tetrahydrodipicolinate synthase activity"/>
    <property type="evidence" value="ECO:0007669"/>
    <property type="project" value="UniProtKB-UniRule"/>
</dbReference>
<evidence type="ECO:0000256" key="1">
    <source>
        <dbReference type="ARBA" id="ARBA00003294"/>
    </source>
</evidence>
<evidence type="ECO:0000256" key="15">
    <source>
        <dbReference type="PIRSR" id="PIRSR001365-2"/>
    </source>
</evidence>
<comment type="subunit">
    <text evidence="12">Homotetramer; dimer of dimers.</text>
</comment>
<comment type="catalytic activity">
    <reaction evidence="11 12">
        <text>L-aspartate 4-semialdehyde + pyruvate = (2S,4S)-4-hydroxy-2,3,4,5-tetrahydrodipicolinate + H2O + H(+)</text>
        <dbReference type="Rhea" id="RHEA:34171"/>
        <dbReference type="ChEBI" id="CHEBI:15361"/>
        <dbReference type="ChEBI" id="CHEBI:15377"/>
        <dbReference type="ChEBI" id="CHEBI:15378"/>
        <dbReference type="ChEBI" id="CHEBI:67139"/>
        <dbReference type="ChEBI" id="CHEBI:537519"/>
        <dbReference type="EC" id="4.3.3.7"/>
    </reaction>
</comment>
<organism evidence="16 17">
    <name type="scientific">Liquorilactobacillus oeni DSM 19972</name>
    <dbReference type="NCBI Taxonomy" id="1423777"/>
    <lineage>
        <taxon>Bacteria</taxon>
        <taxon>Bacillati</taxon>
        <taxon>Bacillota</taxon>
        <taxon>Bacilli</taxon>
        <taxon>Lactobacillales</taxon>
        <taxon>Lactobacillaceae</taxon>
        <taxon>Liquorilactobacillus</taxon>
    </lineage>
</organism>
<dbReference type="PRINTS" id="PR00146">
    <property type="entry name" value="DHPICSNTHASE"/>
</dbReference>
<feature type="binding site" evidence="12 15">
    <location>
        <position position="206"/>
    </location>
    <ligand>
        <name>pyruvate</name>
        <dbReference type="ChEBI" id="CHEBI:15361"/>
    </ligand>
</feature>
<dbReference type="GO" id="GO:0009089">
    <property type="term" value="P:lysine biosynthetic process via diaminopimelate"/>
    <property type="evidence" value="ECO:0007669"/>
    <property type="project" value="UniProtKB-UniRule"/>
</dbReference>
<evidence type="ECO:0000256" key="6">
    <source>
        <dbReference type="ARBA" id="ARBA00022605"/>
    </source>
</evidence>
<evidence type="ECO:0000256" key="2">
    <source>
        <dbReference type="ARBA" id="ARBA00005120"/>
    </source>
</evidence>
<proteinExistence type="inferred from homology"/>
<feature type="site" description="Part of a proton relay during catalysis" evidence="12">
    <location>
        <position position="111"/>
    </location>
</feature>
<evidence type="ECO:0000256" key="9">
    <source>
        <dbReference type="ARBA" id="ARBA00023239"/>
    </source>
</evidence>
<comment type="subcellular location">
    <subcellularLocation>
        <location evidence="12">Cytoplasm</location>
    </subcellularLocation>
</comment>
<keyword evidence="8 12" id="KW-0457">Lysine biosynthesis</keyword>
<dbReference type="OrthoDB" id="9782828at2"/>
<comment type="caution">
    <text evidence="12">Was originally thought to be a dihydrodipicolinate synthase (DHDPS), catalyzing the condensation of (S)-aspartate-beta-semialdehyde [(S)-ASA] and pyruvate to dihydrodipicolinate (DHDP). However, it was shown in E.coli that the product of the enzymatic reaction is not dihydrodipicolinate but in fact (4S)-4-hydroxy-2,3,4,5-tetrahydro-(2S)-dipicolinic acid (HTPA), and that the consecutive dehydration reaction leading to DHDP is not spontaneous but catalyzed by DapB.</text>
</comment>
<dbReference type="EC" id="4.3.3.7" evidence="4 12"/>
<dbReference type="InterPro" id="IPR002220">
    <property type="entry name" value="DapA-like"/>
</dbReference>
<dbReference type="SUPFAM" id="SSF51569">
    <property type="entry name" value="Aldolase"/>
    <property type="match status" value="1"/>
</dbReference>
<evidence type="ECO:0000256" key="5">
    <source>
        <dbReference type="ARBA" id="ARBA00022490"/>
    </source>
</evidence>
<dbReference type="NCBIfam" id="TIGR00674">
    <property type="entry name" value="dapA"/>
    <property type="match status" value="1"/>
</dbReference>
<keyword evidence="10 12" id="KW-0704">Schiff base</keyword>
<dbReference type="STRING" id="1423777.FD46_GL001761"/>
<dbReference type="SMART" id="SM01130">
    <property type="entry name" value="DHDPS"/>
    <property type="match status" value="1"/>
</dbReference>
<evidence type="ECO:0000313" key="17">
    <source>
        <dbReference type="Proteomes" id="UP000051686"/>
    </source>
</evidence>
<dbReference type="PANTHER" id="PTHR12128:SF66">
    <property type="entry name" value="4-HYDROXY-2-OXOGLUTARATE ALDOLASE, MITOCHONDRIAL"/>
    <property type="match status" value="1"/>
</dbReference>
<dbReference type="InterPro" id="IPR020625">
    <property type="entry name" value="Schiff_base-form_aldolases_AS"/>
</dbReference>
<gene>
    <name evidence="12" type="primary">dapA</name>
    <name evidence="16" type="ORF">FD46_GL001761</name>
</gene>
<keyword evidence="6 12" id="KW-0028">Amino-acid biosynthesis</keyword>
<evidence type="ECO:0000256" key="12">
    <source>
        <dbReference type="HAMAP-Rule" id="MF_00418"/>
    </source>
</evidence>
<dbReference type="AlphaFoldDB" id="A0A0R1MFE3"/>
<evidence type="ECO:0000256" key="8">
    <source>
        <dbReference type="ARBA" id="ARBA00023154"/>
    </source>
</evidence>
<dbReference type="GO" id="GO:0019877">
    <property type="term" value="P:diaminopimelate biosynthetic process"/>
    <property type="evidence" value="ECO:0007669"/>
    <property type="project" value="UniProtKB-UniRule"/>
</dbReference>
<feature type="active site" description="Schiff-base intermediate with substrate" evidence="12 14">
    <location>
        <position position="165"/>
    </location>
</feature>
<keyword evidence="5 12" id="KW-0963">Cytoplasm</keyword>
<evidence type="ECO:0000256" key="10">
    <source>
        <dbReference type="ARBA" id="ARBA00023270"/>
    </source>
</evidence>
<feature type="binding site" evidence="12 15">
    <location>
        <position position="48"/>
    </location>
    <ligand>
        <name>pyruvate</name>
        <dbReference type="ChEBI" id="CHEBI:15361"/>
    </ligand>
</feature>
<accession>A0A0R1MFE3</accession>
<evidence type="ECO:0000256" key="4">
    <source>
        <dbReference type="ARBA" id="ARBA00012086"/>
    </source>
</evidence>
<sequence length="290" mass="31542">MKFNNAEIITAMATPFDDEGQVSFERLRVLIEHLLQTGTEGILVSGTTGEGPTLNVDEKLKLIADTVKIVEKRVPIIAGTGSNNTRETIAYTNKVAQIKGVDAALVVVPYYNKPDQRGMIAHFNAVADESKLPLFIYNIPGRTGVTMQVETIAKLAQHPNIIGIKDCTGNVNLSRIVAQTPADFLVYTGEDADALASKTIGAKGVISVASHLFGNEIKKMYRKVDEGDFKAAALLMQSLTPKMTALFSYPSPSPLKAALNYRKIYVGGCRLPIMPLDDEKSAEVIKKLEF</sequence>
<dbReference type="PIRSF" id="PIRSF001365">
    <property type="entry name" value="DHDPS"/>
    <property type="match status" value="1"/>
</dbReference>
<dbReference type="HAMAP" id="MF_00418">
    <property type="entry name" value="DapA"/>
    <property type="match status" value="1"/>
</dbReference>
<comment type="function">
    <text evidence="1 12">Catalyzes the condensation of (S)-aspartate-beta-semialdehyde [(S)-ASA] and pyruvate to 4-hydroxy-tetrahydrodipicolinate (HTPA).</text>
</comment>
<feature type="active site" description="Proton donor/acceptor" evidence="12 14">
    <location>
        <position position="137"/>
    </location>
</feature>
<feature type="site" description="Part of a proton relay during catalysis" evidence="12">
    <location>
        <position position="47"/>
    </location>
</feature>
<dbReference type="UniPathway" id="UPA00034">
    <property type="reaction ID" value="UER00017"/>
</dbReference>
<dbReference type="RefSeq" id="WP_057896585.1">
    <property type="nucleotide sequence ID" value="NZ_AZEH01000039.1"/>
</dbReference>
<dbReference type="PANTHER" id="PTHR12128">
    <property type="entry name" value="DIHYDRODIPICOLINATE SYNTHASE"/>
    <property type="match status" value="1"/>
</dbReference>
<comment type="pathway">
    <text evidence="2 12">Amino-acid biosynthesis; L-lysine biosynthesis via DAP pathway; (S)-tetrahydrodipicolinate from L-aspartate: step 3/4.</text>
</comment>
<evidence type="ECO:0000256" key="7">
    <source>
        <dbReference type="ARBA" id="ARBA00022915"/>
    </source>
</evidence>
<dbReference type="CDD" id="cd00950">
    <property type="entry name" value="DHDPS"/>
    <property type="match status" value="1"/>
</dbReference>
<dbReference type="EMBL" id="AZEH01000039">
    <property type="protein sequence ID" value="KRL04628.1"/>
    <property type="molecule type" value="Genomic_DNA"/>
</dbReference>
<evidence type="ECO:0000256" key="11">
    <source>
        <dbReference type="ARBA" id="ARBA00047836"/>
    </source>
</evidence>
<reference evidence="16 17" key="1">
    <citation type="journal article" date="2015" name="Genome Announc.">
        <title>Expanding the biotechnology potential of lactobacilli through comparative genomics of 213 strains and associated genera.</title>
        <authorList>
            <person name="Sun Z."/>
            <person name="Harris H.M."/>
            <person name="McCann A."/>
            <person name="Guo C."/>
            <person name="Argimon S."/>
            <person name="Zhang W."/>
            <person name="Yang X."/>
            <person name="Jeffery I.B."/>
            <person name="Cooney J.C."/>
            <person name="Kagawa T.F."/>
            <person name="Liu W."/>
            <person name="Song Y."/>
            <person name="Salvetti E."/>
            <person name="Wrobel A."/>
            <person name="Rasinkangas P."/>
            <person name="Parkhill J."/>
            <person name="Rea M.C."/>
            <person name="O'Sullivan O."/>
            <person name="Ritari J."/>
            <person name="Douillard F.P."/>
            <person name="Paul Ross R."/>
            <person name="Yang R."/>
            <person name="Briner A.E."/>
            <person name="Felis G.E."/>
            <person name="de Vos W.M."/>
            <person name="Barrangou R."/>
            <person name="Klaenhammer T.R."/>
            <person name="Caufield P.W."/>
            <person name="Cui Y."/>
            <person name="Zhang H."/>
            <person name="O'Toole P.W."/>
        </authorList>
    </citation>
    <scope>NUCLEOTIDE SEQUENCE [LARGE SCALE GENOMIC DNA]</scope>
    <source>
        <strain evidence="16 17">DSM 19972</strain>
    </source>
</reference>
<keyword evidence="9 12" id="KW-0456">Lyase</keyword>
<name>A0A0R1MFE3_9LACO</name>
<dbReference type="PATRIC" id="fig|1423777.3.peg.1815"/>
<comment type="similarity">
    <text evidence="3 12 13">Belongs to the DapA family.</text>
</comment>
<dbReference type="GO" id="GO:0005829">
    <property type="term" value="C:cytosol"/>
    <property type="evidence" value="ECO:0007669"/>
    <property type="project" value="TreeGrafter"/>
</dbReference>
<evidence type="ECO:0000256" key="3">
    <source>
        <dbReference type="ARBA" id="ARBA00007592"/>
    </source>
</evidence>
<evidence type="ECO:0000256" key="14">
    <source>
        <dbReference type="PIRSR" id="PIRSR001365-1"/>
    </source>
</evidence>
<comment type="caution">
    <text evidence="16">The sequence shown here is derived from an EMBL/GenBank/DDBJ whole genome shotgun (WGS) entry which is preliminary data.</text>
</comment>
<dbReference type="InterPro" id="IPR020624">
    <property type="entry name" value="Schiff_base-form_aldolases_CS"/>
</dbReference>
<dbReference type="Gene3D" id="3.20.20.70">
    <property type="entry name" value="Aldolase class I"/>
    <property type="match status" value="1"/>
</dbReference>
<dbReference type="PROSITE" id="PS00665">
    <property type="entry name" value="DHDPS_1"/>
    <property type="match status" value="1"/>
</dbReference>
<evidence type="ECO:0000256" key="13">
    <source>
        <dbReference type="PIRNR" id="PIRNR001365"/>
    </source>
</evidence>
<dbReference type="Proteomes" id="UP000051686">
    <property type="component" value="Unassembled WGS sequence"/>
</dbReference>
<protein>
    <recommendedName>
        <fullName evidence="4 12">4-hydroxy-tetrahydrodipicolinate synthase</fullName>
        <shortName evidence="12">HTPA synthase</shortName>
        <ecNumber evidence="4 12">4.3.3.7</ecNumber>
    </recommendedName>
</protein>
<keyword evidence="17" id="KW-1185">Reference proteome</keyword>
<keyword evidence="7 12" id="KW-0220">Diaminopimelate biosynthesis</keyword>
<evidence type="ECO:0000313" key="16">
    <source>
        <dbReference type="EMBL" id="KRL04628.1"/>
    </source>
</evidence>